<proteinExistence type="predicted"/>
<dbReference type="AlphaFoldDB" id="A0AAE8SJE6"/>
<protein>
    <submittedName>
        <fullName evidence="3">Uncharacterized protein</fullName>
    </submittedName>
</protein>
<evidence type="ECO:0000313" key="4">
    <source>
        <dbReference type="Proteomes" id="UP001187734"/>
    </source>
</evidence>
<organism evidence="3 4">
    <name type="scientific">Fusarium torulosum</name>
    <dbReference type="NCBI Taxonomy" id="33205"/>
    <lineage>
        <taxon>Eukaryota</taxon>
        <taxon>Fungi</taxon>
        <taxon>Dikarya</taxon>
        <taxon>Ascomycota</taxon>
        <taxon>Pezizomycotina</taxon>
        <taxon>Sordariomycetes</taxon>
        <taxon>Hypocreomycetidae</taxon>
        <taxon>Hypocreales</taxon>
        <taxon>Nectriaceae</taxon>
        <taxon>Fusarium</taxon>
    </lineage>
</organism>
<keyword evidence="1" id="KW-0175">Coiled coil</keyword>
<feature type="coiled-coil region" evidence="1">
    <location>
        <begin position="199"/>
        <end position="254"/>
    </location>
</feature>
<feature type="region of interest" description="Disordered" evidence="2">
    <location>
        <begin position="139"/>
        <end position="165"/>
    </location>
</feature>
<dbReference type="Proteomes" id="UP001187734">
    <property type="component" value="Unassembled WGS sequence"/>
</dbReference>
<evidence type="ECO:0000256" key="2">
    <source>
        <dbReference type="SAM" id="MobiDB-lite"/>
    </source>
</evidence>
<name>A0AAE8SJE6_9HYPO</name>
<comment type="caution">
    <text evidence="3">The sequence shown here is derived from an EMBL/GenBank/DDBJ whole genome shotgun (WGS) entry which is preliminary data.</text>
</comment>
<accession>A0AAE8SJE6</accession>
<evidence type="ECO:0000256" key="1">
    <source>
        <dbReference type="SAM" id="Coils"/>
    </source>
</evidence>
<dbReference type="EMBL" id="ONZP01000251">
    <property type="protein sequence ID" value="SPJ79071.1"/>
    <property type="molecule type" value="Genomic_DNA"/>
</dbReference>
<keyword evidence="4" id="KW-1185">Reference proteome</keyword>
<reference evidence="3" key="1">
    <citation type="submission" date="2018-03" db="EMBL/GenBank/DDBJ databases">
        <authorList>
            <person name="Guldener U."/>
        </authorList>
    </citation>
    <scope>NUCLEOTIDE SEQUENCE</scope>
</reference>
<sequence>MATFVDESTTPLRNPPSSAALQGAAVAAEATSVSPGDQNEYADWPIRVDMEAGDRKIRSVMRIEAAGSGMLSDLAILTEEAAKNEEFNTESVRTFLTTRVAAREGARLTKADVSVARTHFLGEKPKAGPRLLKRRVGYASDGSEPASKRVRMGDNNSPKISQAPDAPVTRVPVTLHHYDNNVHLHGAATNFRQHLLSHVQEVNRQRVEKRNEFNQLQNSFEEQLIPYQQLLRLRSVARDAVKSSEEKLEHLNADSERLASFRLLLDDFVDQSMDVPSEPAVALQRELWDQTAANELRDQTTANVREVNEAEAELQSARLDLVERETALGPVFLTYEKATKDRLDQLKAESNKLTDQTKHANFMRVVVENGPSAFATIEKALAEKSISLGDIIAKIPEAEVNSASPPAGLE</sequence>
<evidence type="ECO:0000313" key="3">
    <source>
        <dbReference type="EMBL" id="SPJ79071.1"/>
    </source>
</evidence>
<feature type="coiled-coil region" evidence="1">
    <location>
        <begin position="293"/>
        <end position="356"/>
    </location>
</feature>
<gene>
    <name evidence="3" type="ORF">FTOL_07462</name>
</gene>